<dbReference type="InterPro" id="IPR004835">
    <property type="entry name" value="Chitin_synth"/>
</dbReference>
<dbReference type="PANTHER" id="PTHR22914">
    <property type="entry name" value="CHITIN SYNTHASE"/>
    <property type="match status" value="1"/>
</dbReference>
<keyword evidence="3 4" id="KW-0472">Membrane</keyword>
<accession>A0A8S3SCU0</accession>
<dbReference type="GO" id="GO:0071944">
    <property type="term" value="C:cell periphery"/>
    <property type="evidence" value="ECO:0007669"/>
    <property type="project" value="TreeGrafter"/>
</dbReference>
<dbReference type="GO" id="GO:0004100">
    <property type="term" value="F:chitin synthase activity"/>
    <property type="evidence" value="ECO:0007669"/>
    <property type="project" value="UniProtKB-EC"/>
</dbReference>
<feature type="transmembrane region" description="Helical" evidence="4">
    <location>
        <begin position="78"/>
        <end position="101"/>
    </location>
</feature>
<dbReference type="AlphaFoldDB" id="A0A8S3SCU0"/>
<evidence type="ECO:0000256" key="1">
    <source>
        <dbReference type="ARBA" id="ARBA00004141"/>
    </source>
</evidence>
<organism evidence="5 6">
    <name type="scientific">Mytilus edulis</name>
    <name type="common">Blue mussel</name>
    <dbReference type="NCBI Taxonomy" id="6550"/>
    <lineage>
        <taxon>Eukaryota</taxon>
        <taxon>Metazoa</taxon>
        <taxon>Spiralia</taxon>
        <taxon>Lophotrochozoa</taxon>
        <taxon>Mollusca</taxon>
        <taxon>Bivalvia</taxon>
        <taxon>Autobranchia</taxon>
        <taxon>Pteriomorphia</taxon>
        <taxon>Mytilida</taxon>
        <taxon>Mytiloidea</taxon>
        <taxon>Mytilidae</taxon>
        <taxon>Mytilinae</taxon>
        <taxon>Mytilus</taxon>
    </lineage>
</organism>
<keyword evidence="5" id="KW-0328">Glycosyltransferase</keyword>
<evidence type="ECO:0000256" key="4">
    <source>
        <dbReference type="SAM" id="Phobius"/>
    </source>
</evidence>
<gene>
    <name evidence="5" type="ORF">MEDL_31895</name>
</gene>
<proteinExistence type="predicted"/>
<dbReference type="OrthoDB" id="370884at2759"/>
<dbReference type="Proteomes" id="UP000683360">
    <property type="component" value="Unassembled WGS sequence"/>
</dbReference>
<keyword evidence="4" id="KW-1133">Transmembrane helix</keyword>
<evidence type="ECO:0000313" key="6">
    <source>
        <dbReference type="Proteomes" id="UP000683360"/>
    </source>
</evidence>
<protein>
    <submittedName>
        <fullName evidence="5">CHS1</fullName>
        <ecNumber evidence="5">2.4.1.16</ecNumber>
    </submittedName>
</protein>
<evidence type="ECO:0000256" key="2">
    <source>
        <dbReference type="ARBA" id="ARBA00022692"/>
    </source>
</evidence>
<dbReference type="EMBL" id="CAJPWZ010001594">
    <property type="protein sequence ID" value="CAG2218267.1"/>
    <property type="molecule type" value="Genomic_DNA"/>
</dbReference>
<sequence length="212" mass="24582">MDQQYFYIYLFKVQITDTANNSYDIECNICNVNDGGCSWYHCKHFRRRVFTQSAVFMYVLVGVFFIAGLFHPHELTDLFWGVLYFICIPAGYLFLIIYAICNLNNVSWGTRETQKAVLECQTQGTHKKKKTEEEFGIVSVEVIEDILKQVKSRKNQDSPCLDLVPSIFQWINNFVILRSLESVVSIFKNTVADDEIVKADGRSLCRNQWDGQ</sequence>
<dbReference type="PANTHER" id="PTHR22914:SF42">
    <property type="entry name" value="CHITIN SYNTHASE"/>
    <property type="match status" value="1"/>
</dbReference>
<dbReference type="GO" id="GO:0016020">
    <property type="term" value="C:membrane"/>
    <property type="evidence" value="ECO:0007669"/>
    <property type="project" value="UniProtKB-SubCell"/>
</dbReference>
<keyword evidence="2 4" id="KW-0812">Transmembrane</keyword>
<keyword evidence="5" id="KW-0808">Transferase</keyword>
<feature type="transmembrane region" description="Helical" evidence="4">
    <location>
        <begin position="53"/>
        <end position="72"/>
    </location>
</feature>
<comment type="subcellular location">
    <subcellularLocation>
        <location evidence="1">Membrane</location>
        <topology evidence="1">Multi-pass membrane protein</topology>
    </subcellularLocation>
</comment>
<dbReference type="EC" id="2.4.1.16" evidence="5"/>
<reference evidence="5" key="1">
    <citation type="submission" date="2021-03" db="EMBL/GenBank/DDBJ databases">
        <authorList>
            <person name="Bekaert M."/>
        </authorList>
    </citation>
    <scope>NUCLEOTIDE SEQUENCE</scope>
</reference>
<keyword evidence="6" id="KW-1185">Reference proteome</keyword>
<name>A0A8S3SCU0_MYTED</name>
<comment type="caution">
    <text evidence="5">The sequence shown here is derived from an EMBL/GenBank/DDBJ whole genome shotgun (WGS) entry which is preliminary data.</text>
</comment>
<evidence type="ECO:0000256" key="3">
    <source>
        <dbReference type="ARBA" id="ARBA00023136"/>
    </source>
</evidence>
<dbReference type="GO" id="GO:0006031">
    <property type="term" value="P:chitin biosynthetic process"/>
    <property type="evidence" value="ECO:0007669"/>
    <property type="project" value="TreeGrafter"/>
</dbReference>
<evidence type="ECO:0000313" key="5">
    <source>
        <dbReference type="EMBL" id="CAG2218267.1"/>
    </source>
</evidence>